<protein>
    <recommendedName>
        <fullName evidence="4">Dehydrogenase</fullName>
    </recommendedName>
</protein>
<dbReference type="AlphaFoldDB" id="A0AAN5IAK4"/>
<name>A0AAN5IAK4_9BILA</name>
<accession>A0AAN5IAK4</accession>
<dbReference type="InterPro" id="IPR002347">
    <property type="entry name" value="SDR_fam"/>
</dbReference>
<dbReference type="PANTHER" id="PTHR24322">
    <property type="entry name" value="PKSB"/>
    <property type="match status" value="1"/>
</dbReference>
<proteinExistence type="predicted"/>
<comment type="caution">
    <text evidence="2">The sequence shown here is derived from an EMBL/GenBank/DDBJ whole genome shotgun (WGS) entry which is preliminary data.</text>
</comment>
<keyword evidence="1" id="KW-0812">Transmembrane</keyword>
<dbReference type="Proteomes" id="UP001328107">
    <property type="component" value="Unassembled WGS sequence"/>
</dbReference>
<dbReference type="PRINTS" id="PR00081">
    <property type="entry name" value="GDHRDH"/>
</dbReference>
<feature type="non-terminal residue" evidence="2">
    <location>
        <position position="1"/>
    </location>
</feature>
<dbReference type="PANTHER" id="PTHR24322:SF742">
    <property type="entry name" value="PROTEIN DHS-3"/>
    <property type="match status" value="1"/>
</dbReference>
<keyword evidence="1" id="KW-0472">Membrane</keyword>
<dbReference type="Gene3D" id="3.40.50.720">
    <property type="entry name" value="NAD(P)-binding Rossmann-like Domain"/>
    <property type="match status" value="1"/>
</dbReference>
<dbReference type="GO" id="GO:0016616">
    <property type="term" value="F:oxidoreductase activity, acting on the CH-OH group of donors, NAD or NADP as acceptor"/>
    <property type="evidence" value="ECO:0007669"/>
    <property type="project" value="TreeGrafter"/>
</dbReference>
<sequence length="205" mass="22259">VSQLSMGFCSRIMQIPMGIVRFFVTLFRVIFVAIWGSLKALLPIGLLPRKRIAGQICLITGAGSGLGRQMSIAFAKKGCHLVLWDVNEKGNEETRDIVLRGSDNVKVHTYTVDLSNKDSINATANKVKEQVGDVDILVNNAGIVTGKTIFECPDALMVKTMEVNCMACLFTAKNFCKSMIDKNRGHIITIASMAGKTGTAGLVTY</sequence>
<dbReference type="SUPFAM" id="SSF51735">
    <property type="entry name" value="NAD(P)-binding Rossmann-fold domains"/>
    <property type="match status" value="1"/>
</dbReference>
<dbReference type="InterPro" id="IPR036291">
    <property type="entry name" value="NAD(P)-bd_dom_sf"/>
</dbReference>
<evidence type="ECO:0000313" key="3">
    <source>
        <dbReference type="Proteomes" id="UP001328107"/>
    </source>
</evidence>
<evidence type="ECO:0008006" key="4">
    <source>
        <dbReference type="Google" id="ProtNLM"/>
    </source>
</evidence>
<dbReference type="EMBL" id="BTRK01000005">
    <property type="protein sequence ID" value="GMR55996.1"/>
    <property type="molecule type" value="Genomic_DNA"/>
</dbReference>
<keyword evidence="1" id="KW-1133">Transmembrane helix</keyword>
<feature type="transmembrane region" description="Helical" evidence="1">
    <location>
        <begin position="20"/>
        <end position="42"/>
    </location>
</feature>
<keyword evidence="3" id="KW-1185">Reference proteome</keyword>
<evidence type="ECO:0000313" key="2">
    <source>
        <dbReference type="EMBL" id="GMR55996.1"/>
    </source>
</evidence>
<gene>
    <name evidence="2" type="ORF">PMAYCL1PPCAC_26191</name>
</gene>
<feature type="non-terminal residue" evidence="2">
    <location>
        <position position="205"/>
    </location>
</feature>
<reference evidence="3" key="1">
    <citation type="submission" date="2022-10" db="EMBL/GenBank/DDBJ databases">
        <title>Genome assembly of Pristionchus species.</title>
        <authorList>
            <person name="Yoshida K."/>
            <person name="Sommer R.J."/>
        </authorList>
    </citation>
    <scope>NUCLEOTIDE SEQUENCE [LARGE SCALE GENOMIC DNA]</scope>
    <source>
        <strain evidence="3">RS5460</strain>
    </source>
</reference>
<evidence type="ECO:0000256" key="1">
    <source>
        <dbReference type="SAM" id="Phobius"/>
    </source>
</evidence>
<dbReference type="GO" id="GO:0005811">
    <property type="term" value="C:lipid droplet"/>
    <property type="evidence" value="ECO:0007669"/>
    <property type="project" value="TreeGrafter"/>
</dbReference>
<dbReference type="Pfam" id="PF00106">
    <property type="entry name" value="adh_short"/>
    <property type="match status" value="1"/>
</dbReference>
<organism evidence="2 3">
    <name type="scientific">Pristionchus mayeri</name>
    <dbReference type="NCBI Taxonomy" id="1317129"/>
    <lineage>
        <taxon>Eukaryota</taxon>
        <taxon>Metazoa</taxon>
        <taxon>Ecdysozoa</taxon>
        <taxon>Nematoda</taxon>
        <taxon>Chromadorea</taxon>
        <taxon>Rhabditida</taxon>
        <taxon>Rhabditina</taxon>
        <taxon>Diplogasteromorpha</taxon>
        <taxon>Diplogasteroidea</taxon>
        <taxon>Neodiplogasteridae</taxon>
        <taxon>Pristionchus</taxon>
    </lineage>
</organism>